<sequence length="522" mass="59604">MAATISVGYQNSFILIIMCFFPALYLFSRLFKKPKDGSDLPPSPPSLPIIGHLHLLLSTLIHKSLQRISNKYGPLLHLRVFNYAILLVSCPSVLYEIFKAHDVNISSRGLPPIEESLFFGSFSYFMAPYGDYWKFMKKLVATKLIAPQTQEQSRSDRAVEIERFYANLLDKARKKESVDIFQEAKGLVRNIIFKISLGRSCVEDNNEAERVVKLSNEMAALSKKLFLAQILNKPLEKLGISLFRKEIMAVSDKVDELLESIVVERKEKLDEHQCKDLMDTFLAAYRDENAEYKINMNHIKAFFAELFTGTIDSTSTTIQWAMAEILNSPNTLERLREEIESVVGRTRMIQETDLPKLPFLDAVVKEVLRLHAHGPLSVRKFQEGCKIRGFYIPENTTLVVNAYAIMRDPNYWEDPDEFKPERFLDSLRPLPAEEARREQALKYIPFGTGRRACPGGNLASIFVRTAVGVMVQCFDWEIKGEKINMEEAAGRIFLNMAHPLKCTPSPRFLIHSLPFNLQTPTP</sequence>
<keyword evidence="5 14" id="KW-0812">Transmembrane</keyword>
<evidence type="ECO:0000256" key="10">
    <source>
        <dbReference type="ARBA" id="ARBA00023033"/>
    </source>
</evidence>
<dbReference type="Pfam" id="PF00067">
    <property type="entry name" value="p450"/>
    <property type="match status" value="1"/>
</dbReference>
<dbReference type="FunFam" id="1.10.630.10:FF:000019">
    <property type="entry name" value="Cytochrome P450 family protein"/>
    <property type="match status" value="1"/>
</dbReference>
<accession>A0A8F0K878</accession>
<dbReference type="GO" id="GO:0005506">
    <property type="term" value="F:iron ion binding"/>
    <property type="evidence" value="ECO:0007669"/>
    <property type="project" value="InterPro"/>
</dbReference>
<keyword evidence="7 14" id="KW-1133">Transmembrane helix</keyword>
<evidence type="ECO:0000256" key="12">
    <source>
        <dbReference type="PIRSR" id="PIRSR602401-1"/>
    </source>
</evidence>
<gene>
    <name evidence="15" type="primary">CYP705A37</name>
</gene>
<keyword evidence="8 13" id="KW-0560">Oxidoreductase</keyword>
<keyword evidence="11 14" id="KW-0472">Membrane</keyword>
<evidence type="ECO:0000256" key="3">
    <source>
        <dbReference type="ARBA" id="ARBA00010617"/>
    </source>
</evidence>
<evidence type="ECO:0000256" key="6">
    <source>
        <dbReference type="ARBA" id="ARBA00022723"/>
    </source>
</evidence>
<dbReference type="GO" id="GO:0016709">
    <property type="term" value="F:oxidoreductase activity, acting on paired donors, with incorporation or reduction of molecular oxygen, NAD(P)H as one donor, and incorporation of one atom of oxygen"/>
    <property type="evidence" value="ECO:0007669"/>
    <property type="project" value="TreeGrafter"/>
</dbReference>
<dbReference type="InterPro" id="IPR051103">
    <property type="entry name" value="Plant_metabolite_P450s"/>
</dbReference>
<evidence type="ECO:0000256" key="14">
    <source>
        <dbReference type="SAM" id="Phobius"/>
    </source>
</evidence>
<evidence type="ECO:0000256" key="11">
    <source>
        <dbReference type="ARBA" id="ARBA00023136"/>
    </source>
</evidence>
<comment type="similarity">
    <text evidence="3 13">Belongs to the cytochrome P450 family.</text>
</comment>
<evidence type="ECO:0000313" key="15">
    <source>
        <dbReference type="EMBL" id="QWK52341.1"/>
    </source>
</evidence>
<dbReference type="InterPro" id="IPR002401">
    <property type="entry name" value="Cyt_P450_E_grp-I"/>
</dbReference>
<evidence type="ECO:0000256" key="2">
    <source>
        <dbReference type="ARBA" id="ARBA00004167"/>
    </source>
</evidence>
<dbReference type="SUPFAM" id="SSF48264">
    <property type="entry name" value="Cytochrome P450"/>
    <property type="match status" value="1"/>
</dbReference>
<dbReference type="PANTHER" id="PTHR24298">
    <property type="entry name" value="FLAVONOID 3'-MONOOXYGENASE-RELATED"/>
    <property type="match status" value="1"/>
</dbReference>
<dbReference type="InterPro" id="IPR001128">
    <property type="entry name" value="Cyt_P450"/>
</dbReference>
<dbReference type="InterPro" id="IPR036396">
    <property type="entry name" value="Cyt_P450_sf"/>
</dbReference>
<protein>
    <submittedName>
        <fullName evidence="15">Cytochrome P450 705A37</fullName>
    </submittedName>
</protein>
<keyword evidence="6 12" id="KW-0479">Metal-binding</keyword>
<name>A0A8F0K878_ISATI</name>
<dbReference type="GO" id="GO:0016020">
    <property type="term" value="C:membrane"/>
    <property type="evidence" value="ECO:0007669"/>
    <property type="project" value="UniProtKB-SubCell"/>
</dbReference>
<dbReference type="PRINTS" id="PR00385">
    <property type="entry name" value="P450"/>
</dbReference>
<dbReference type="AlphaFoldDB" id="A0A8F0K878"/>
<evidence type="ECO:0000256" key="13">
    <source>
        <dbReference type="RuleBase" id="RU000461"/>
    </source>
</evidence>
<dbReference type="GO" id="GO:0020037">
    <property type="term" value="F:heme binding"/>
    <property type="evidence" value="ECO:0007669"/>
    <property type="project" value="InterPro"/>
</dbReference>
<evidence type="ECO:0000256" key="8">
    <source>
        <dbReference type="ARBA" id="ARBA00023002"/>
    </source>
</evidence>
<dbReference type="PANTHER" id="PTHR24298:SF59">
    <property type="entry name" value="CYTOCHROME P450, FAMILY 705, SUBFAMILY A, POLYPEPTIDE 25-RELATED"/>
    <property type="match status" value="1"/>
</dbReference>
<dbReference type="InterPro" id="IPR017972">
    <property type="entry name" value="Cyt_P450_CS"/>
</dbReference>
<dbReference type="EMBL" id="MT145791">
    <property type="protein sequence ID" value="QWK52341.1"/>
    <property type="molecule type" value="Genomic_DNA"/>
</dbReference>
<evidence type="ECO:0000256" key="9">
    <source>
        <dbReference type="ARBA" id="ARBA00023004"/>
    </source>
</evidence>
<evidence type="ECO:0000256" key="5">
    <source>
        <dbReference type="ARBA" id="ARBA00022692"/>
    </source>
</evidence>
<keyword evidence="10 13" id="KW-0503">Monooxygenase</keyword>
<dbReference type="CDD" id="cd20655">
    <property type="entry name" value="CYP93"/>
    <property type="match status" value="1"/>
</dbReference>
<evidence type="ECO:0000256" key="4">
    <source>
        <dbReference type="ARBA" id="ARBA00022617"/>
    </source>
</evidence>
<feature type="transmembrane region" description="Helical" evidence="14">
    <location>
        <begin position="12"/>
        <end position="31"/>
    </location>
</feature>
<proteinExistence type="inferred from homology"/>
<keyword evidence="4 12" id="KW-0349">Heme</keyword>
<evidence type="ECO:0000256" key="1">
    <source>
        <dbReference type="ARBA" id="ARBA00001971"/>
    </source>
</evidence>
<reference evidence="15" key="1">
    <citation type="submission" date="2020-03" db="EMBL/GenBank/DDBJ databases">
        <title>An insight into accumulation patterns and metabolic pathway genes of glucosinolates in Isatis indigotica.</title>
        <authorList>
            <person name="Zhang T."/>
            <person name="Hu X."/>
            <person name="Yang S."/>
        </authorList>
    </citation>
    <scope>NUCLEOTIDE SEQUENCE</scope>
</reference>
<feature type="binding site" description="axial binding residue" evidence="12">
    <location>
        <position position="453"/>
    </location>
    <ligand>
        <name>heme</name>
        <dbReference type="ChEBI" id="CHEBI:30413"/>
    </ligand>
    <ligandPart>
        <name>Fe</name>
        <dbReference type="ChEBI" id="CHEBI:18248"/>
    </ligandPart>
</feature>
<comment type="subcellular location">
    <subcellularLocation>
        <location evidence="2">Membrane</location>
        <topology evidence="2">Single-pass membrane protein</topology>
    </subcellularLocation>
</comment>
<keyword evidence="9 12" id="KW-0408">Iron</keyword>
<dbReference type="PRINTS" id="PR00463">
    <property type="entry name" value="EP450I"/>
</dbReference>
<dbReference type="PROSITE" id="PS00086">
    <property type="entry name" value="CYTOCHROME_P450"/>
    <property type="match status" value="1"/>
</dbReference>
<organism evidence="15">
    <name type="scientific">Isatis tinctoria</name>
    <name type="common">Dyer's woad</name>
    <name type="synonym">Isatis indigotica</name>
    <dbReference type="NCBI Taxonomy" id="161756"/>
    <lineage>
        <taxon>Eukaryota</taxon>
        <taxon>Viridiplantae</taxon>
        <taxon>Streptophyta</taxon>
        <taxon>Embryophyta</taxon>
        <taxon>Tracheophyta</taxon>
        <taxon>Spermatophyta</taxon>
        <taxon>Magnoliopsida</taxon>
        <taxon>eudicotyledons</taxon>
        <taxon>Gunneridae</taxon>
        <taxon>Pentapetalae</taxon>
        <taxon>rosids</taxon>
        <taxon>malvids</taxon>
        <taxon>Brassicales</taxon>
        <taxon>Brassicaceae</taxon>
        <taxon>Isatideae</taxon>
        <taxon>Isatis</taxon>
    </lineage>
</organism>
<comment type="cofactor">
    <cofactor evidence="1 12">
        <name>heme</name>
        <dbReference type="ChEBI" id="CHEBI:30413"/>
    </cofactor>
</comment>
<dbReference type="Gene3D" id="1.10.630.10">
    <property type="entry name" value="Cytochrome P450"/>
    <property type="match status" value="1"/>
</dbReference>
<evidence type="ECO:0000256" key="7">
    <source>
        <dbReference type="ARBA" id="ARBA00022989"/>
    </source>
</evidence>